<evidence type="ECO:0000313" key="1">
    <source>
        <dbReference type="EMBL" id="MEJ5976759.1"/>
    </source>
</evidence>
<keyword evidence="2" id="KW-1185">Reference proteome</keyword>
<gene>
    <name evidence="1" type="ORF">WG901_08950</name>
</gene>
<organism evidence="1 2">
    <name type="scientific">Novosphingobium anseongense</name>
    <dbReference type="NCBI Taxonomy" id="3133436"/>
    <lineage>
        <taxon>Bacteria</taxon>
        <taxon>Pseudomonadati</taxon>
        <taxon>Pseudomonadota</taxon>
        <taxon>Alphaproteobacteria</taxon>
        <taxon>Sphingomonadales</taxon>
        <taxon>Sphingomonadaceae</taxon>
        <taxon>Novosphingobium</taxon>
    </lineage>
</organism>
<protein>
    <submittedName>
        <fullName evidence="1">Uncharacterized protein</fullName>
    </submittedName>
</protein>
<reference evidence="1 2" key="1">
    <citation type="submission" date="2024-03" db="EMBL/GenBank/DDBJ databases">
        <authorList>
            <person name="Jo J.-H."/>
        </authorList>
    </citation>
    <scope>NUCLEOTIDE SEQUENCE [LARGE SCALE GENOMIC DNA]</scope>
    <source>
        <strain evidence="1 2">PS1R-30</strain>
    </source>
</reference>
<name>A0ABU8RVF5_9SPHN</name>
<sequence length="73" mass="8028">MFGPRITTVFRSKWRALWFAASVLLGVWFSVPKQGEKTDPAQQQAIEAVAGLVGQGQPAPAEKHVNPWAKDKP</sequence>
<dbReference type="Proteomes" id="UP001361239">
    <property type="component" value="Unassembled WGS sequence"/>
</dbReference>
<proteinExistence type="predicted"/>
<evidence type="ECO:0000313" key="2">
    <source>
        <dbReference type="Proteomes" id="UP001361239"/>
    </source>
</evidence>
<accession>A0ABU8RVF5</accession>
<dbReference type="RefSeq" id="WP_339586721.1">
    <property type="nucleotide sequence ID" value="NZ_JBBHJZ010000002.1"/>
</dbReference>
<comment type="caution">
    <text evidence="1">The sequence shown here is derived from an EMBL/GenBank/DDBJ whole genome shotgun (WGS) entry which is preliminary data.</text>
</comment>
<dbReference type="EMBL" id="JBBHJZ010000002">
    <property type="protein sequence ID" value="MEJ5976759.1"/>
    <property type="molecule type" value="Genomic_DNA"/>
</dbReference>